<dbReference type="EMBL" id="MTKT01003224">
    <property type="protein sequence ID" value="OWM75857.1"/>
    <property type="molecule type" value="Genomic_DNA"/>
</dbReference>
<feature type="region of interest" description="Disordered" evidence="1">
    <location>
        <begin position="131"/>
        <end position="163"/>
    </location>
</feature>
<evidence type="ECO:0000313" key="4">
    <source>
        <dbReference type="Proteomes" id="UP000197138"/>
    </source>
</evidence>
<feature type="transmembrane region" description="Helical" evidence="2">
    <location>
        <begin position="266"/>
        <end position="284"/>
    </location>
</feature>
<feature type="compositionally biased region" description="Polar residues" evidence="1">
    <location>
        <begin position="51"/>
        <end position="68"/>
    </location>
</feature>
<comment type="caution">
    <text evidence="3">The sequence shown here is derived from an EMBL/GenBank/DDBJ whole genome shotgun (WGS) entry which is preliminary data.</text>
</comment>
<keyword evidence="2" id="KW-1133">Transmembrane helix</keyword>
<name>A0A218WSK0_PUNGR</name>
<dbReference type="Proteomes" id="UP000197138">
    <property type="component" value="Unassembled WGS sequence"/>
</dbReference>
<feature type="transmembrane region" description="Helical" evidence="2">
    <location>
        <begin position="239"/>
        <end position="260"/>
    </location>
</feature>
<gene>
    <name evidence="3" type="ORF">CDL15_Pgr009501</name>
</gene>
<keyword evidence="2" id="KW-0812">Transmembrane</keyword>
<sequence length="301" mass="33107">MTHVGYDQGAEARGPFKCPRMIDCSAVCKGYPYKCVDGKCICGSMASNSDPKDNNYSGKSKKPNPSSQDHSDFRPTSHPLPLSLHRHQIVSPVWEFTIAKATVLSLQQTEQIQQQQQEEEAEHSVRIDILPNDRPLPPINEADQARGPGGDNQAVEPAHSREHEVEAVNPIYRVSQEQELGKVALTVTVPMVMGLLVNHSYEKLSHFEASLVGLALSVGVTASWNGLLLQRIYPRLASIVEIAGVSSVLISLYGIIGSFLSPSLVWVPWLCCWLCCLPYVLSLLPGRFLRIACPQAQVRVS</sequence>
<feature type="transmembrane region" description="Helical" evidence="2">
    <location>
        <begin position="183"/>
        <end position="201"/>
    </location>
</feature>
<organism evidence="3 4">
    <name type="scientific">Punica granatum</name>
    <name type="common">Pomegranate</name>
    <dbReference type="NCBI Taxonomy" id="22663"/>
    <lineage>
        <taxon>Eukaryota</taxon>
        <taxon>Viridiplantae</taxon>
        <taxon>Streptophyta</taxon>
        <taxon>Embryophyta</taxon>
        <taxon>Tracheophyta</taxon>
        <taxon>Spermatophyta</taxon>
        <taxon>Magnoliopsida</taxon>
        <taxon>eudicotyledons</taxon>
        <taxon>Gunneridae</taxon>
        <taxon>Pentapetalae</taxon>
        <taxon>rosids</taxon>
        <taxon>malvids</taxon>
        <taxon>Myrtales</taxon>
        <taxon>Lythraceae</taxon>
        <taxon>Punica</taxon>
    </lineage>
</organism>
<evidence type="ECO:0000256" key="2">
    <source>
        <dbReference type="SAM" id="Phobius"/>
    </source>
</evidence>
<dbReference type="AlphaFoldDB" id="A0A218WSK0"/>
<feature type="region of interest" description="Disordered" evidence="1">
    <location>
        <begin position="51"/>
        <end position="80"/>
    </location>
</feature>
<proteinExistence type="predicted"/>
<keyword evidence="2" id="KW-0472">Membrane</keyword>
<evidence type="ECO:0000256" key="1">
    <source>
        <dbReference type="SAM" id="MobiDB-lite"/>
    </source>
</evidence>
<feature type="transmembrane region" description="Helical" evidence="2">
    <location>
        <begin position="207"/>
        <end position="227"/>
    </location>
</feature>
<reference evidence="4" key="1">
    <citation type="journal article" date="2017" name="Plant J.">
        <title>The pomegranate (Punica granatum L.) genome and the genomics of punicalagin biosynthesis.</title>
        <authorList>
            <person name="Qin G."/>
            <person name="Xu C."/>
            <person name="Ming R."/>
            <person name="Tang H."/>
            <person name="Guyot R."/>
            <person name="Kramer E.M."/>
            <person name="Hu Y."/>
            <person name="Yi X."/>
            <person name="Qi Y."/>
            <person name="Xu X."/>
            <person name="Gao Z."/>
            <person name="Pan H."/>
            <person name="Jian J."/>
            <person name="Tian Y."/>
            <person name="Yue Z."/>
            <person name="Xu Y."/>
        </authorList>
    </citation>
    <scope>NUCLEOTIDE SEQUENCE [LARGE SCALE GENOMIC DNA]</scope>
    <source>
        <strain evidence="4">cv. Dabenzi</strain>
    </source>
</reference>
<accession>A0A218WSK0</accession>
<evidence type="ECO:0000313" key="3">
    <source>
        <dbReference type="EMBL" id="OWM75857.1"/>
    </source>
</evidence>
<protein>
    <submittedName>
        <fullName evidence="3">Uncharacterized protein</fullName>
    </submittedName>
</protein>